<keyword evidence="1" id="KW-0547">Nucleotide-binding</keyword>
<dbReference type="GO" id="GO:0051607">
    <property type="term" value="P:defense response to virus"/>
    <property type="evidence" value="ECO:0007669"/>
    <property type="project" value="UniProtKB-KW"/>
</dbReference>
<keyword evidence="5" id="KW-1185">Reference proteome</keyword>
<dbReference type="SUPFAM" id="SSF55073">
    <property type="entry name" value="Nucleotide cyclase"/>
    <property type="match status" value="1"/>
</dbReference>
<dbReference type="RefSeq" id="WP_012972292.1">
    <property type="nucleotide sequence ID" value="NC_013852.1"/>
</dbReference>
<keyword evidence="2" id="KW-0051">Antiviral defense</keyword>
<evidence type="ECO:0000256" key="2">
    <source>
        <dbReference type="ARBA" id="ARBA00023118"/>
    </source>
</evidence>
<gene>
    <name evidence="4" type="ordered locus">Alvin_3129</name>
</gene>
<dbReference type="InterPro" id="IPR029787">
    <property type="entry name" value="Nucleotide_cyclase"/>
</dbReference>
<reference evidence="4 5" key="1">
    <citation type="journal article" date="2011" name="Stand. Genomic Sci.">
        <title>Complete genome sequence of Allochromatium vinosum DSM 180(T).</title>
        <authorList>
            <person name="Weissgerber T."/>
            <person name="Zigann R."/>
            <person name="Bruce D."/>
            <person name="Chang Y.J."/>
            <person name="Detter J.C."/>
            <person name="Han C."/>
            <person name="Hauser L."/>
            <person name="Jeffries C.D."/>
            <person name="Land M."/>
            <person name="Munk A.C."/>
            <person name="Tapia R."/>
            <person name="Dahl C."/>
        </authorList>
    </citation>
    <scope>NUCLEOTIDE SEQUENCE [LARGE SCALE GENOMIC DNA]</scope>
    <source>
        <strain evidence="5">ATCC 17899 / DSM 180 / NBRC 103801 / NCIMB 10441 / D</strain>
        <plasmid evidence="5">Plasmid pALVIN01</plasmid>
    </source>
</reference>
<dbReference type="Gene3D" id="3.30.70.2220">
    <property type="entry name" value="CRISPR-Cas system, Cmr2 subunit, D1 domain, cysteine cluster"/>
    <property type="match status" value="1"/>
</dbReference>
<name>D3RW16_ALLVD</name>
<dbReference type="PROSITE" id="PS50887">
    <property type="entry name" value="GGDEF"/>
    <property type="match status" value="1"/>
</dbReference>
<dbReference type="Pfam" id="PF22335">
    <property type="entry name" value="Cas10-Cmr2_palm2"/>
    <property type="match status" value="1"/>
</dbReference>
<organism evidence="4 5">
    <name type="scientific">Allochromatium vinosum (strain ATCC 17899 / DSM 180 / NBRC 103801 / NCIMB 10441 / D)</name>
    <name type="common">Chromatium vinosum</name>
    <dbReference type="NCBI Taxonomy" id="572477"/>
    <lineage>
        <taxon>Bacteria</taxon>
        <taxon>Pseudomonadati</taxon>
        <taxon>Pseudomonadota</taxon>
        <taxon>Gammaproteobacteria</taxon>
        <taxon>Chromatiales</taxon>
        <taxon>Chromatiaceae</taxon>
        <taxon>Allochromatium</taxon>
    </lineage>
</organism>
<dbReference type="Proteomes" id="UP000001441">
    <property type="component" value="Plasmid pALVIN01"/>
</dbReference>
<geneLocation type="plasmid" evidence="4 5">
    <name>pALVIN01</name>
</geneLocation>
<dbReference type="KEGG" id="alv:Alvin_3129"/>
<dbReference type="InterPro" id="IPR024615">
    <property type="entry name" value="CRISPR-assoc_Cmr2_N"/>
</dbReference>
<dbReference type="InterPro" id="IPR038242">
    <property type="entry name" value="Cmr2_N"/>
</dbReference>
<dbReference type="Gene3D" id="3.30.70.270">
    <property type="match status" value="1"/>
</dbReference>
<sequence>MPQYLVTLSLGPVQSLIEAARRTRDLWCGSWLLSESARAAARVLHQAEPGCLIFPCPEKPDEELEPQTEPRDSANIANILRAKVELPNADAARALCERAKQAAAQRLIDLGEQARGRLKVKLRDEVWQAQIGDLLEGFAAWVEIPAGDDAYTQAGAKLGATLAARKATRDFSPAAPLKTPGLPKSSLDGALETVLPEYWHEEHRARRQLGLSRGEQLDALGVMKRMAGQVEQFTPYSRVAADPWIRTLEPEQQQALSAAYEPIVKSRLATRVSGNCGAYEALPYDAQMLYDFRLDNALAAKGEDAAEPEEREALLKLQKVMKSLPAEKGAPVPYAAILKADGDRMGALLQRARQAADSREISKALHGFASDVRKLVRQHHGHAIYSGGDDVLALVPLPEALACARTLAEAFAKALQPVAKSLGLNAAEHPTLSVGLAIGHLMEPLGALRKRAGHAEHLAKGDGLPPDKTRNALAIVLGIRSGGELEWRANWDDSEALAELEVFTVAYRDGQLSSRVAYDLRAIDRRLAWMRDDGSAAAKGMREAEVARMLDRAQARGGTEALETAQRRAILTAARRQSLATLADTLILARWLSARTVADLGVRDQ</sequence>
<dbReference type="OrthoDB" id="9758700at2"/>
<evidence type="ECO:0000313" key="4">
    <source>
        <dbReference type="EMBL" id="ADC64028.1"/>
    </source>
</evidence>
<evidence type="ECO:0000259" key="3">
    <source>
        <dbReference type="PROSITE" id="PS50887"/>
    </source>
</evidence>
<dbReference type="HOGENOM" id="CLU_012640_1_0_6"/>
<proteinExistence type="predicted"/>
<dbReference type="InterPro" id="IPR054767">
    <property type="entry name" value="Cas10-Cmr2_palm2"/>
</dbReference>
<dbReference type="AlphaFoldDB" id="D3RW16"/>
<protein>
    <submittedName>
        <fullName evidence="4">CRISPR-associated protein, Crm2 family</fullName>
    </submittedName>
</protein>
<dbReference type="Pfam" id="PF12469">
    <property type="entry name" value="Cmr2_N"/>
    <property type="match status" value="1"/>
</dbReference>
<dbReference type="InterPro" id="IPR013407">
    <property type="entry name" value="CRISPR-assoc_prot_Cmr2"/>
</dbReference>
<evidence type="ECO:0000313" key="5">
    <source>
        <dbReference type="Proteomes" id="UP000001441"/>
    </source>
</evidence>
<evidence type="ECO:0000256" key="1">
    <source>
        <dbReference type="ARBA" id="ARBA00022741"/>
    </source>
</evidence>
<dbReference type="NCBIfam" id="TIGR02577">
    <property type="entry name" value="cas_TM1794_Cmr2"/>
    <property type="match status" value="1"/>
</dbReference>
<feature type="domain" description="GGDEF" evidence="3">
    <location>
        <begin position="333"/>
        <end position="478"/>
    </location>
</feature>
<dbReference type="GO" id="GO:0000166">
    <property type="term" value="F:nucleotide binding"/>
    <property type="evidence" value="ECO:0007669"/>
    <property type="project" value="UniProtKB-KW"/>
</dbReference>
<keyword evidence="4" id="KW-0614">Plasmid</keyword>
<dbReference type="InterPro" id="IPR043128">
    <property type="entry name" value="Rev_trsase/Diguanyl_cyclase"/>
</dbReference>
<dbReference type="InterPro" id="IPR000160">
    <property type="entry name" value="GGDEF_dom"/>
</dbReference>
<accession>D3RW16</accession>
<dbReference type="EMBL" id="CP001897">
    <property type="protein sequence ID" value="ADC64028.1"/>
    <property type="molecule type" value="Genomic_DNA"/>
</dbReference>